<dbReference type="AlphaFoldDB" id="A0A6B2K236"/>
<evidence type="ECO:0000313" key="2">
    <source>
        <dbReference type="Proteomes" id="UP000474757"/>
    </source>
</evidence>
<evidence type="ECO:0000313" key="1">
    <source>
        <dbReference type="EMBL" id="NDV01852.1"/>
    </source>
</evidence>
<reference evidence="1 2" key="1">
    <citation type="submission" date="2020-02" db="EMBL/GenBank/DDBJ databases">
        <title>Pseudoroseicyclus tamarix, sp. nov., isolated from offshore sediment of a Tamarix chinensis forest.</title>
        <authorList>
            <person name="Gai Y."/>
        </authorList>
    </citation>
    <scope>NUCLEOTIDE SEQUENCE [LARGE SCALE GENOMIC DNA]</scope>
    <source>
        <strain evidence="1 2">CLL3-39</strain>
    </source>
</reference>
<sequence length="114" mass="12703">MSDAVFDDFQTRLKRIRKTHTRLAQGMTVRMDRSGLVTPQPRRRMPVFPLRMAMQLLLAALLLKAALIAGTDGATYSETLQTLRSGTTPERVGAFIMEPDPVTRVIASGFSRIL</sequence>
<proteinExistence type="predicted"/>
<gene>
    <name evidence="1" type="ORF">GZA08_12845</name>
</gene>
<comment type="caution">
    <text evidence="1">The sequence shown here is derived from an EMBL/GenBank/DDBJ whole genome shotgun (WGS) entry which is preliminary data.</text>
</comment>
<dbReference type="RefSeq" id="WP_163894270.1">
    <property type="nucleotide sequence ID" value="NZ_JAAFYS010000003.1"/>
</dbReference>
<organism evidence="1 2">
    <name type="scientific">Pseudoroseicyclus tamaricis</name>
    <dbReference type="NCBI Taxonomy" id="2705421"/>
    <lineage>
        <taxon>Bacteria</taxon>
        <taxon>Pseudomonadati</taxon>
        <taxon>Pseudomonadota</taxon>
        <taxon>Alphaproteobacteria</taxon>
        <taxon>Rhodobacterales</taxon>
        <taxon>Paracoccaceae</taxon>
        <taxon>Pseudoroseicyclus</taxon>
    </lineage>
</organism>
<keyword evidence="2" id="KW-1185">Reference proteome</keyword>
<dbReference type="Proteomes" id="UP000474757">
    <property type="component" value="Unassembled WGS sequence"/>
</dbReference>
<accession>A0A6B2K236</accession>
<name>A0A6B2K236_9RHOB</name>
<dbReference type="EMBL" id="JAAGAB010000003">
    <property type="protein sequence ID" value="NDV01852.1"/>
    <property type="molecule type" value="Genomic_DNA"/>
</dbReference>
<protein>
    <submittedName>
        <fullName evidence="1">Uncharacterized protein</fullName>
    </submittedName>
</protein>